<keyword evidence="2" id="KW-1185">Reference proteome</keyword>
<dbReference type="EMBL" id="CP097504">
    <property type="protein sequence ID" value="URD88881.1"/>
    <property type="molecule type" value="Genomic_DNA"/>
</dbReference>
<dbReference type="AlphaFoldDB" id="A0A9E7F6J8"/>
<protein>
    <submittedName>
        <fullName evidence="1">Uncharacterized protein</fullName>
    </submittedName>
</protein>
<dbReference type="Proteomes" id="UP001055439">
    <property type="component" value="Chromosome 2"/>
</dbReference>
<accession>A0A9E7F6J8</accession>
<sequence>MQRRWLMGWASPLAGSEEEAVAAWGPLGILVPEVLNNAIAMTMIPTFNSYLDFGISSSEPIMSDIDVDGHLNPKCGDRHGAISTGGDIQTCFFFIYNFYYVKYLMRKQSRKNMEEFYAEKPLLISMDHEWAYFDSADWALGMVSLSVHTKLFRAKTPRGHFDWIVKLQQEELAHKPKGPLWGTPTKVAAHATAASTFPVAQPMHGRLFAFCPEIQLMSSLSFSVLLQRITRMTMLPISDFMLPIPVDLVSRQVPSSPIRKKFEIIFQIPQMRNEGGFVFVRKVTIVTYF</sequence>
<reference evidence="1" key="1">
    <citation type="submission" date="2022-05" db="EMBL/GenBank/DDBJ databases">
        <title>The Musa troglodytarum L. genome provides insights into the mechanism of non-climacteric behaviour and enrichment of carotenoids.</title>
        <authorList>
            <person name="Wang J."/>
        </authorList>
    </citation>
    <scope>NUCLEOTIDE SEQUENCE</scope>
    <source>
        <tissue evidence="1">Leaf</tissue>
    </source>
</reference>
<proteinExistence type="predicted"/>
<gene>
    <name evidence="1" type="ORF">MUK42_33322</name>
</gene>
<organism evidence="1 2">
    <name type="scientific">Musa troglodytarum</name>
    <name type="common">fe'i banana</name>
    <dbReference type="NCBI Taxonomy" id="320322"/>
    <lineage>
        <taxon>Eukaryota</taxon>
        <taxon>Viridiplantae</taxon>
        <taxon>Streptophyta</taxon>
        <taxon>Embryophyta</taxon>
        <taxon>Tracheophyta</taxon>
        <taxon>Spermatophyta</taxon>
        <taxon>Magnoliopsida</taxon>
        <taxon>Liliopsida</taxon>
        <taxon>Zingiberales</taxon>
        <taxon>Musaceae</taxon>
        <taxon>Musa</taxon>
    </lineage>
</organism>
<dbReference type="OrthoDB" id="10662762at2759"/>
<evidence type="ECO:0000313" key="2">
    <source>
        <dbReference type="Proteomes" id="UP001055439"/>
    </source>
</evidence>
<evidence type="ECO:0000313" key="1">
    <source>
        <dbReference type="EMBL" id="URD88881.1"/>
    </source>
</evidence>
<name>A0A9E7F6J8_9LILI</name>